<dbReference type="AlphaFoldDB" id="A0AAN1XS18"/>
<feature type="transmembrane region" description="Helical" evidence="1">
    <location>
        <begin position="71"/>
        <end position="88"/>
    </location>
</feature>
<keyword evidence="1" id="KW-0812">Transmembrane</keyword>
<evidence type="ECO:0000313" key="3">
    <source>
        <dbReference type="Proteomes" id="UP001317532"/>
    </source>
</evidence>
<feature type="transmembrane region" description="Helical" evidence="1">
    <location>
        <begin position="152"/>
        <end position="174"/>
    </location>
</feature>
<dbReference type="Proteomes" id="UP001317532">
    <property type="component" value="Chromosome"/>
</dbReference>
<reference evidence="2 3" key="1">
    <citation type="journal article" date="2022" name="ISME Commun">
        <title>Vulcanimicrobium alpinus gen. nov. sp. nov., the first cultivated representative of the candidate phylum 'Eremiobacterota', is a metabolically versatile aerobic anoxygenic phototroph.</title>
        <authorList>
            <person name="Yabe S."/>
            <person name="Muto K."/>
            <person name="Abe K."/>
            <person name="Yokota A."/>
            <person name="Staudigel H."/>
            <person name="Tebo B.M."/>
        </authorList>
    </citation>
    <scope>NUCLEOTIDE SEQUENCE [LARGE SCALE GENOMIC DNA]</scope>
    <source>
        <strain evidence="2 3">WC8-2</strain>
    </source>
</reference>
<dbReference type="RefSeq" id="WP_317995954.1">
    <property type="nucleotide sequence ID" value="NZ_AP025523.1"/>
</dbReference>
<dbReference type="EMBL" id="AP025523">
    <property type="protein sequence ID" value="BDE04865.1"/>
    <property type="molecule type" value="Genomic_DNA"/>
</dbReference>
<feature type="transmembrane region" description="Helical" evidence="1">
    <location>
        <begin position="6"/>
        <end position="34"/>
    </location>
</feature>
<feature type="transmembrane region" description="Helical" evidence="1">
    <location>
        <begin position="216"/>
        <end position="235"/>
    </location>
</feature>
<protein>
    <recommendedName>
        <fullName evidence="4">GDT1 family protein</fullName>
    </recommendedName>
</protein>
<sequence>MILTPHLWAIGATAFLASAVEMVEALTIVLAVGVTRGWPRALGAALCALLVLAVIVAIAGPRLPALVANHWVKLVVGAAALYVGVTWLRKAVLRAAGRKALRDEAAAYRRDVAELERESGGAAFATAFNGVLTEGIEVVAIVLALGSGNAPMLASASSGALVALVSVLLVGLVVHRPLARVPENAMKYVVGVMVTAFGVFWTGEGITIAWPASDAALFYLAAAVLAVAAAATYALRPRTQPGI</sequence>
<feature type="transmembrane region" description="Helical" evidence="1">
    <location>
        <begin position="186"/>
        <end position="210"/>
    </location>
</feature>
<feature type="transmembrane region" description="Helical" evidence="1">
    <location>
        <begin position="41"/>
        <end position="59"/>
    </location>
</feature>
<name>A0AAN1XS18_UNVUL</name>
<evidence type="ECO:0000313" key="2">
    <source>
        <dbReference type="EMBL" id="BDE04865.1"/>
    </source>
</evidence>
<evidence type="ECO:0008006" key="4">
    <source>
        <dbReference type="Google" id="ProtNLM"/>
    </source>
</evidence>
<keyword evidence="1" id="KW-0472">Membrane</keyword>
<evidence type="ECO:0000256" key="1">
    <source>
        <dbReference type="SAM" id="Phobius"/>
    </source>
</evidence>
<keyword evidence="1" id="KW-1133">Transmembrane helix</keyword>
<accession>A0AAN1XS18</accession>
<organism evidence="2 3">
    <name type="scientific">Vulcanimicrobium alpinum</name>
    <dbReference type="NCBI Taxonomy" id="3016050"/>
    <lineage>
        <taxon>Bacteria</taxon>
        <taxon>Bacillati</taxon>
        <taxon>Vulcanimicrobiota</taxon>
        <taxon>Vulcanimicrobiia</taxon>
        <taxon>Vulcanimicrobiales</taxon>
        <taxon>Vulcanimicrobiaceae</taxon>
        <taxon>Vulcanimicrobium</taxon>
    </lineage>
</organism>
<proteinExistence type="predicted"/>
<dbReference type="KEGG" id="vab:WPS_01410"/>
<gene>
    <name evidence="2" type="ORF">WPS_01410</name>
</gene>
<keyword evidence="3" id="KW-1185">Reference proteome</keyword>
<feature type="transmembrane region" description="Helical" evidence="1">
    <location>
        <begin position="122"/>
        <end position="146"/>
    </location>
</feature>